<dbReference type="AlphaFoldDB" id="A0A4C1W0B6"/>
<evidence type="ECO:0000313" key="3">
    <source>
        <dbReference type="Proteomes" id="UP000299102"/>
    </source>
</evidence>
<reference evidence="2 3" key="1">
    <citation type="journal article" date="2019" name="Commun. Biol.">
        <title>The bagworm genome reveals a unique fibroin gene that provides high tensile strength.</title>
        <authorList>
            <person name="Kono N."/>
            <person name="Nakamura H."/>
            <person name="Ohtoshi R."/>
            <person name="Tomita M."/>
            <person name="Numata K."/>
            <person name="Arakawa K."/>
        </authorList>
    </citation>
    <scope>NUCLEOTIDE SEQUENCE [LARGE SCALE GENOMIC DNA]</scope>
</reference>
<evidence type="ECO:0000313" key="2">
    <source>
        <dbReference type="EMBL" id="GBP43505.1"/>
    </source>
</evidence>
<comment type="caution">
    <text evidence="2">The sequence shown here is derived from an EMBL/GenBank/DDBJ whole genome shotgun (WGS) entry which is preliminary data.</text>
</comment>
<dbReference type="Pfam" id="PF00078">
    <property type="entry name" value="RVT_1"/>
    <property type="match status" value="1"/>
</dbReference>
<name>A0A4C1W0B6_EUMVA</name>
<accession>A0A4C1W0B6</accession>
<keyword evidence="3" id="KW-1185">Reference proteome</keyword>
<proteinExistence type="predicted"/>
<feature type="domain" description="Reverse transcriptase" evidence="1">
    <location>
        <begin position="1"/>
        <end position="191"/>
    </location>
</feature>
<organism evidence="2 3">
    <name type="scientific">Eumeta variegata</name>
    <name type="common">Bagworm moth</name>
    <name type="synonym">Eumeta japonica</name>
    <dbReference type="NCBI Taxonomy" id="151549"/>
    <lineage>
        <taxon>Eukaryota</taxon>
        <taxon>Metazoa</taxon>
        <taxon>Ecdysozoa</taxon>
        <taxon>Arthropoda</taxon>
        <taxon>Hexapoda</taxon>
        <taxon>Insecta</taxon>
        <taxon>Pterygota</taxon>
        <taxon>Neoptera</taxon>
        <taxon>Endopterygota</taxon>
        <taxon>Lepidoptera</taxon>
        <taxon>Glossata</taxon>
        <taxon>Ditrysia</taxon>
        <taxon>Tineoidea</taxon>
        <taxon>Psychidae</taxon>
        <taxon>Oiketicinae</taxon>
        <taxon>Eumeta</taxon>
    </lineage>
</organism>
<dbReference type="Proteomes" id="UP000299102">
    <property type="component" value="Unassembled WGS sequence"/>
</dbReference>
<dbReference type="EMBL" id="BGZK01000437">
    <property type="protein sequence ID" value="GBP43505.1"/>
    <property type="molecule type" value="Genomic_DNA"/>
</dbReference>
<sequence>MTRVKTHWSIRQRSGSNPVPYGSKTLFLTTEVNYGPNAVTEAHLGRLSATGAVDQSITGYDRMAVQYTSEVTKAQIRLETTGEEFPIERGIRQGDAVSPKLFSATLEMVIRNLDWDKNGLNVNGETLNHLRFADDPILFSECPKRLVQMLQQLSDESAKSELSENTNKTKIMANGSQTYNIRVNMEEIDYV</sequence>
<dbReference type="PROSITE" id="PS50878">
    <property type="entry name" value="RT_POL"/>
    <property type="match status" value="1"/>
</dbReference>
<dbReference type="InterPro" id="IPR000477">
    <property type="entry name" value="RT_dom"/>
</dbReference>
<dbReference type="PANTHER" id="PTHR47027:SF29">
    <property type="entry name" value="C2H2-TYPE DOMAIN-CONTAINING PROTEIN"/>
    <property type="match status" value="1"/>
</dbReference>
<dbReference type="OrthoDB" id="7480412at2759"/>
<dbReference type="PANTHER" id="PTHR47027">
    <property type="entry name" value="REVERSE TRANSCRIPTASE DOMAIN-CONTAINING PROTEIN"/>
    <property type="match status" value="1"/>
</dbReference>
<dbReference type="STRING" id="151549.A0A4C1W0B6"/>
<gene>
    <name evidence="2" type="ORF">EVAR_30462_1</name>
</gene>
<evidence type="ECO:0000259" key="1">
    <source>
        <dbReference type="PROSITE" id="PS50878"/>
    </source>
</evidence>
<protein>
    <submittedName>
        <fullName evidence="2">Retrovirus-related Pol polyprotein from type-1 retrotransposable element R2</fullName>
    </submittedName>
</protein>